<keyword evidence="1" id="KW-0472">Membrane</keyword>
<feature type="transmembrane region" description="Helical" evidence="1">
    <location>
        <begin position="20"/>
        <end position="43"/>
    </location>
</feature>
<protein>
    <recommendedName>
        <fullName evidence="4">DUF4190 domain-containing protein</fullName>
    </recommendedName>
</protein>
<name>A0A518DHY0_9BACT</name>
<proteinExistence type="predicted"/>
<keyword evidence="3" id="KW-1185">Reference proteome</keyword>
<evidence type="ECO:0000313" key="2">
    <source>
        <dbReference type="EMBL" id="QDU91091.1"/>
    </source>
</evidence>
<organism evidence="2 3">
    <name type="scientific">Pirellulimonas nuda</name>
    <dbReference type="NCBI Taxonomy" id="2528009"/>
    <lineage>
        <taxon>Bacteria</taxon>
        <taxon>Pseudomonadati</taxon>
        <taxon>Planctomycetota</taxon>
        <taxon>Planctomycetia</taxon>
        <taxon>Pirellulales</taxon>
        <taxon>Lacipirellulaceae</taxon>
        <taxon>Pirellulimonas</taxon>
    </lineage>
</organism>
<dbReference type="EMBL" id="CP036291">
    <property type="protein sequence ID" value="QDU91091.1"/>
    <property type="molecule type" value="Genomic_DNA"/>
</dbReference>
<dbReference type="Gene3D" id="2.40.50.870">
    <property type="entry name" value="Protein of unknown function (DUF3299)"/>
    <property type="match status" value="1"/>
</dbReference>
<keyword evidence="1" id="KW-0812">Transmembrane</keyword>
<reference evidence="2 3" key="1">
    <citation type="submission" date="2019-02" db="EMBL/GenBank/DDBJ databases">
        <title>Deep-cultivation of Planctomycetes and their phenomic and genomic characterization uncovers novel biology.</title>
        <authorList>
            <person name="Wiegand S."/>
            <person name="Jogler M."/>
            <person name="Boedeker C."/>
            <person name="Pinto D."/>
            <person name="Vollmers J."/>
            <person name="Rivas-Marin E."/>
            <person name="Kohn T."/>
            <person name="Peeters S.H."/>
            <person name="Heuer A."/>
            <person name="Rast P."/>
            <person name="Oberbeckmann S."/>
            <person name="Bunk B."/>
            <person name="Jeske O."/>
            <person name="Meyerdierks A."/>
            <person name="Storesund J.E."/>
            <person name="Kallscheuer N."/>
            <person name="Luecker S."/>
            <person name="Lage O.M."/>
            <person name="Pohl T."/>
            <person name="Merkel B.J."/>
            <person name="Hornburger P."/>
            <person name="Mueller R.-W."/>
            <person name="Bruemmer F."/>
            <person name="Labrenz M."/>
            <person name="Spormann A.M."/>
            <person name="Op den Camp H."/>
            <person name="Overmann J."/>
            <person name="Amann R."/>
            <person name="Jetten M.S.M."/>
            <person name="Mascher T."/>
            <person name="Medema M.H."/>
            <person name="Devos D.P."/>
            <person name="Kaster A.-K."/>
            <person name="Ovreas L."/>
            <person name="Rohde M."/>
            <person name="Galperin M.Y."/>
            <person name="Jogler C."/>
        </authorList>
    </citation>
    <scope>NUCLEOTIDE SEQUENCE [LARGE SCALE GENOMIC DNA]</scope>
    <source>
        <strain evidence="2 3">Pla175</strain>
    </source>
</reference>
<dbReference type="KEGG" id="pnd:Pla175_45090"/>
<keyword evidence="1" id="KW-1133">Transmembrane helix</keyword>
<evidence type="ECO:0008006" key="4">
    <source>
        <dbReference type="Google" id="ProtNLM"/>
    </source>
</evidence>
<sequence length="236" mass="25890" precursor="true">MTTTMQEAPAQQEDLLAYRSIPTTAILGAVFGLISASVLMVAASSFQATLMLVPIPVIGLLLSLFALKTVRSCPEAYTGAGIAWTGAVLSALFLFVGVGYSGYVYATEVPDGYQRISFLTLKPQQEDLEAQRSIRNDVTDMAGEQVFIKGYIRPDSTTVRTGMKRFLLVRDNQQCCFGDISKVQFYDQMQVELEGDLTADYSQRIFSVAGQLGIDPHNVNRGAEYPVFSLKADYVH</sequence>
<feature type="transmembrane region" description="Helical" evidence="1">
    <location>
        <begin position="82"/>
        <end position="106"/>
    </location>
</feature>
<feature type="transmembrane region" description="Helical" evidence="1">
    <location>
        <begin position="50"/>
        <end position="70"/>
    </location>
</feature>
<dbReference type="Proteomes" id="UP000317429">
    <property type="component" value="Chromosome"/>
</dbReference>
<evidence type="ECO:0000313" key="3">
    <source>
        <dbReference type="Proteomes" id="UP000317429"/>
    </source>
</evidence>
<dbReference type="OrthoDB" id="279013at2"/>
<dbReference type="AlphaFoldDB" id="A0A518DHY0"/>
<gene>
    <name evidence="2" type="ORF">Pla175_45090</name>
</gene>
<dbReference type="RefSeq" id="WP_145290864.1">
    <property type="nucleotide sequence ID" value="NZ_CP036291.1"/>
</dbReference>
<evidence type="ECO:0000256" key="1">
    <source>
        <dbReference type="SAM" id="Phobius"/>
    </source>
</evidence>
<accession>A0A518DHY0</accession>